<dbReference type="PANTHER" id="PTHR43725:SF47">
    <property type="entry name" value="UDP-GLUCOSE 4-EPIMERASE"/>
    <property type="match status" value="1"/>
</dbReference>
<reference evidence="12" key="1">
    <citation type="submission" date="2016-10" db="EMBL/GenBank/DDBJ databases">
        <authorList>
            <person name="Varghese N."/>
            <person name="Submissions S."/>
        </authorList>
    </citation>
    <scope>NUCLEOTIDE SEQUENCE [LARGE SCALE GENOMIC DNA]</scope>
    <source>
        <strain evidence="12">DSM 17616</strain>
    </source>
</reference>
<dbReference type="RefSeq" id="WP_092794935.1">
    <property type="nucleotide sequence ID" value="NZ_FNXF01000012.1"/>
</dbReference>
<dbReference type="PANTHER" id="PTHR43725">
    <property type="entry name" value="UDP-GLUCOSE 4-EPIMERASE"/>
    <property type="match status" value="1"/>
</dbReference>
<evidence type="ECO:0000256" key="4">
    <source>
        <dbReference type="ARBA" id="ARBA00007637"/>
    </source>
</evidence>
<keyword evidence="9" id="KW-0119">Carbohydrate metabolism</keyword>
<keyword evidence="12" id="KW-1185">Reference proteome</keyword>
<dbReference type="GO" id="GO:0005829">
    <property type="term" value="C:cytosol"/>
    <property type="evidence" value="ECO:0007669"/>
    <property type="project" value="TreeGrafter"/>
</dbReference>
<evidence type="ECO:0000256" key="1">
    <source>
        <dbReference type="ARBA" id="ARBA00000083"/>
    </source>
</evidence>
<dbReference type="InterPro" id="IPR036291">
    <property type="entry name" value="NAD(P)-bd_dom_sf"/>
</dbReference>
<dbReference type="Gene3D" id="3.90.25.10">
    <property type="entry name" value="UDP-galactose 4-epimerase, domain 1"/>
    <property type="match status" value="1"/>
</dbReference>
<proteinExistence type="inferred from homology"/>
<dbReference type="GO" id="GO:0006012">
    <property type="term" value="P:galactose metabolic process"/>
    <property type="evidence" value="ECO:0007669"/>
    <property type="project" value="UniProtKB-UniPathway"/>
</dbReference>
<dbReference type="NCBIfam" id="TIGR01179">
    <property type="entry name" value="galE"/>
    <property type="match status" value="1"/>
</dbReference>
<dbReference type="EC" id="5.1.3.2" evidence="5 9"/>
<evidence type="ECO:0000256" key="7">
    <source>
        <dbReference type="ARBA" id="ARBA00023027"/>
    </source>
</evidence>
<sequence>MSHILLTGGAGYIGSHTALELLNAGYKVLSFDNFSNSSDAALQRVEQLSGKSIISITGDIRDEQALRQLFTDYSISAVIHFAGLKAVGESTQIPLHYYDNNVAGTVTLCRVMREFGVKKLVFSSSATVYGDAKQVPIPETAPRSATNPYGQSKLMIEHILEDLVRAEPDWGITLLRYFNPVGAHDSGRIGEDPNGIPNNLMPFISQVAVGKRDKLSVFGNDYATHDGTGVRDYIHVVDLARGHVKALQYLEKNQGIEAINLGTGTGYSVLDMVKAFSQVNDIAVPYQIAPRRPGDIAICFAEPTKAKMLLGWQAEKTLDDMVGDSWRWQSANPNGYKG</sequence>
<organism evidence="11 12">
    <name type="scientific">Rheinheimera pacifica</name>
    <dbReference type="NCBI Taxonomy" id="173990"/>
    <lineage>
        <taxon>Bacteria</taxon>
        <taxon>Pseudomonadati</taxon>
        <taxon>Pseudomonadota</taxon>
        <taxon>Gammaproteobacteria</taxon>
        <taxon>Chromatiales</taxon>
        <taxon>Chromatiaceae</taxon>
        <taxon>Rheinheimera</taxon>
    </lineage>
</organism>
<evidence type="ECO:0000256" key="6">
    <source>
        <dbReference type="ARBA" id="ARBA00018569"/>
    </source>
</evidence>
<evidence type="ECO:0000256" key="3">
    <source>
        <dbReference type="ARBA" id="ARBA00004947"/>
    </source>
</evidence>
<dbReference type="GO" id="GO:0003978">
    <property type="term" value="F:UDP-glucose 4-epimerase activity"/>
    <property type="evidence" value="ECO:0007669"/>
    <property type="project" value="UniProtKB-UniRule"/>
</dbReference>
<dbReference type="Proteomes" id="UP000199371">
    <property type="component" value="Unassembled WGS sequence"/>
</dbReference>
<keyword evidence="7 9" id="KW-0520">NAD</keyword>
<dbReference type="EMBL" id="FNXF01000012">
    <property type="protein sequence ID" value="SEI03039.1"/>
    <property type="molecule type" value="Genomic_DNA"/>
</dbReference>
<comment type="cofactor">
    <cofactor evidence="2 9">
        <name>NAD(+)</name>
        <dbReference type="ChEBI" id="CHEBI:57540"/>
    </cofactor>
</comment>
<dbReference type="InterPro" id="IPR005886">
    <property type="entry name" value="UDP_G4E"/>
</dbReference>
<gene>
    <name evidence="11" type="ORF">SAMN05660691_02926</name>
</gene>
<dbReference type="OrthoDB" id="9803010at2"/>
<comment type="pathway">
    <text evidence="3 9">Carbohydrate metabolism; galactose metabolism.</text>
</comment>
<dbReference type="STRING" id="173990.SAMN05660691_02926"/>
<comment type="catalytic activity">
    <reaction evidence="1 9">
        <text>UDP-alpha-D-glucose = UDP-alpha-D-galactose</text>
        <dbReference type="Rhea" id="RHEA:22168"/>
        <dbReference type="ChEBI" id="CHEBI:58885"/>
        <dbReference type="ChEBI" id="CHEBI:66914"/>
        <dbReference type="EC" id="5.1.3.2"/>
    </reaction>
</comment>
<dbReference type="CDD" id="cd05247">
    <property type="entry name" value="UDP_G4E_1_SDR_e"/>
    <property type="match status" value="1"/>
</dbReference>
<dbReference type="UniPathway" id="UPA00214"/>
<comment type="subunit">
    <text evidence="9">Homodimer.</text>
</comment>
<dbReference type="SUPFAM" id="SSF51735">
    <property type="entry name" value="NAD(P)-binding Rossmann-fold domains"/>
    <property type="match status" value="1"/>
</dbReference>
<evidence type="ECO:0000313" key="11">
    <source>
        <dbReference type="EMBL" id="SEI03039.1"/>
    </source>
</evidence>
<dbReference type="Gene3D" id="3.40.50.720">
    <property type="entry name" value="NAD(P)-binding Rossmann-like Domain"/>
    <property type="match status" value="1"/>
</dbReference>
<accession>A0A1H6MMJ8</accession>
<dbReference type="AlphaFoldDB" id="A0A1H6MMJ8"/>
<evidence type="ECO:0000256" key="2">
    <source>
        <dbReference type="ARBA" id="ARBA00001911"/>
    </source>
</evidence>
<evidence type="ECO:0000259" key="10">
    <source>
        <dbReference type="Pfam" id="PF16363"/>
    </source>
</evidence>
<feature type="domain" description="NAD(P)-binding" evidence="10">
    <location>
        <begin position="5"/>
        <end position="323"/>
    </location>
</feature>
<evidence type="ECO:0000256" key="8">
    <source>
        <dbReference type="ARBA" id="ARBA00023235"/>
    </source>
</evidence>
<evidence type="ECO:0000256" key="9">
    <source>
        <dbReference type="RuleBase" id="RU366046"/>
    </source>
</evidence>
<evidence type="ECO:0000313" key="12">
    <source>
        <dbReference type="Proteomes" id="UP000199371"/>
    </source>
</evidence>
<dbReference type="Pfam" id="PF16363">
    <property type="entry name" value="GDP_Man_Dehyd"/>
    <property type="match status" value="1"/>
</dbReference>
<evidence type="ECO:0000256" key="5">
    <source>
        <dbReference type="ARBA" id="ARBA00013189"/>
    </source>
</evidence>
<comment type="similarity">
    <text evidence="4 9">Belongs to the NAD(P)-dependent epimerase/dehydratase family.</text>
</comment>
<keyword evidence="8 9" id="KW-0413">Isomerase</keyword>
<name>A0A1H6MMJ8_9GAMM</name>
<dbReference type="InterPro" id="IPR016040">
    <property type="entry name" value="NAD(P)-bd_dom"/>
</dbReference>
<protein>
    <recommendedName>
        <fullName evidence="6 9">UDP-glucose 4-epimerase</fullName>
        <ecNumber evidence="5 9">5.1.3.2</ecNumber>
    </recommendedName>
</protein>
<dbReference type="NCBIfam" id="NF007956">
    <property type="entry name" value="PRK10675.1"/>
    <property type="match status" value="1"/>
</dbReference>